<dbReference type="SUPFAM" id="SSF54695">
    <property type="entry name" value="POZ domain"/>
    <property type="match status" value="1"/>
</dbReference>
<keyword evidence="8" id="KW-1185">Reference proteome</keyword>
<dbReference type="InterPro" id="IPR011333">
    <property type="entry name" value="SKP1/BTB/POZ_sf"/>
</dbReference>
<dbReference type="EMBL" id="OX459123">
    <property type="protein sequence ID" value="CAI9111275.1"/>
    <property type="molecule type" value="Genomic_DNA"/>
</dbReference>
<gene>
    <name evidence="7" type="ORF">OLC1_LOCUS18727</name>
</gene>
<comment type="similarity">
    <text evidence="3">Belongs to the NPH3 family.</text>
</comment>
<dbReference type="Proteomes" id="UP001161247">
    <property type="component" value="Chromosome 6"/>
</dbReference>
<dbReference type="Gene3D" id="3.30.710.10">
    <property type="entry name" value="Potassium Channel Kv1.1, Chain A"/>
    <property type="match status" value="1"/>
</dbReference>
<evidence type="ECO:0000259" key="6">
    <source>
        <dbReference type="PROSITE" id="PS51649"/>
    </source>
</evidence>
<dbReference type="Pfam" id="PF03000">
    <property type="entry name" value="NPH3"/>
    <property type="match status" value="1"/>
</dbReference>
<feature type="domain" description="BTB" evidence="5">
    <location>
        <begin position="67"/>
        <end position="131"/>
    </location>
</feature>
<proteinExistence type="inferred from homology"/>
<feature type="domain" description="NPH3" evidence="6">
    <location>
        <begin position="229"/>
        <end position="312"/>
    </location>
</feature>
<accession>A0AAV1DTQ0</accession>
<evidence type="ECO:0000256" key="1">
    <source>
        <dbReference type="ARBA" id="ARBA00004906"/>
    </source>
</evidence>
<dbReference type="InterPro" id="IPR027356">
    <property type="entry name" value="NPH3_dom"/>
</dbReference>
<dbReference type="PROSITE" id="PS51649">
    <property type="entry name" value="NPH3"/>
    <property type="match status" value="1"/>
</dbReference>
<name>A0AAV1DTQ0_OLDCO</name>
<feature type="compositionally biased region" description="Basic and acidic residues" evidence="4">
    <location>
        <begin position="388"/>
        <end position="399"/>
    </location>
</feature>
<evidence type="ECO:0000313" key="7">
    <source>
        <dbReference type="EMBL" id="CAI9111275.1"/>
    </source>
</evidence>
<comment type="pathway">
    <text evidence="1">Protein modification; protein ubiquitination.</text>
</comment>
<sequence length="533" mass="59355">MSTTENPAEANLSSLRVWQDLGVVDTIFEEEGDDPSTTPSLSPLISPSPTPLHSLVEAWSSASGDDVDVVIHVEDSCFYLHKAPLRARSKYMKRQLKTTSQLTLSPPLPITAETFTLVTEFCYGSQILITPFNVAPLRIAAELLEMTEATDGSGDDSLRQKTEAYFQRAVPVNQEFAKIVLRSGVSLLPEAETKAGIVSRCIEALVLMHDDEDGGGWGKMSCLNDVLKLQPHEFQVLVEAMNQRLTSHDILYRVVDLYLKGYAGKITEEQKIRMCNYIDCTILSSQGLMHAVQNPAMPLRFIVQAMFVEQLNTRRSIFSAADNHNYNRNNNNNKPQHQKIQDSTSTLGAILQRDAALRQVAQLKAAMDTTNSRIQSLEKELIGMRKRLQDAESHNHEQSTLDSGRSQSFRFSSENRIERGQIGSVSSASFLSMRNNKKDGIKAAAWSISSDDQESCDGFGSSPVQANTNKKLGRRFMDGLKSAFRVTNLVPKKLERNTITAGKVNGEKKNTPEKYEIGGRNIVIVRKDPPYQR</sequence>
<dbReference type="Pfam" id="PF00651">
    <property type="entry name" value="BTB"/>
    <property type="match status" value="1"/>
</dbReference>
<dbReference type="InterPro" id="IPR043454">
    <property type="entry name" value="NPH3/RPT2-like"/>
</dbReference>
<reference evidence="7" key="1">
    <citation type="submission" date="2023-03" db="EMBL/GenBank/DDBJ databases">
        <authorList>
            <person name="Julca I."/>
        </authorList>
    </citation>
    <scope>NUCLEOTIDE SEQUENCE</scope>
</reference>
<feature type="region of interest" description="Disordered" evidence="4">
    <location>
        <begin position="388"/>
        <end position="408"/>
    </location>
</feature>
<evidence type="ECO:0000256" key="4">
    <source>
        <dbReference type="SAM" id="MobiDB-lite"/>
    </source>
</evidence>
<evidence type="ECO:0000313" key="8">
    <source>
        <dbReference type="Proteomes" id="UP001161247"/>
    </source>
</evidence>
<keyword evidence="2" id="KW-0833">Ubl conjugation pathway</keyword>
<protein>
    <submittedName>
        <fullName evidence="7">OLC1v1011461C1</fullName>
    </submittedName>
</protein>
<evidence type="ECO:0000256" key="3">
    <source>
        <dbReference type="PROSITE-ProRule" id="PRU00982"/>
    </source>
</evidence>
<evidence type="ECO:0000256" key="2">
    <source>
        <dbReference type="ARBA" id="ARBA00022786"/>
    </source>
</evidence>
<dbReference type="PROSITE" id="PS50097">
    <property type="entry name" value="BTB"/>
    <property type="match status" value="1"/>
</dbReference>
<organism evidence="7 8">
    <name type="scientific">Oldenlandia corymbosa var. corymbosa</name>
    <dbReference type="NCBI Taxonomy" id="529605"/>
    <lineage>
        <taxon>Eukaryota</taxon>
        <taxon>Viridiplantae</taxon>
        <taxon>Streptophyta</taxon>
        <taxon>Embryophyta</taxon>
        <taxon>Tracheophyta</taxon>
        <taxon>Spermatophyta</taxon>
        <taxon>Magnoliopsida</taxon>
        <taxon>eudicotyledons</taxon>
        <taxon>Gunneridae</taxon>
        <taxon>Pentapetalae</taxon>
        <taxon>asterids</taxon>
        <taxon>lamiids</taxon>
        <taxon>Gentianales</taxon>
        <taxon>Rubiaceae</taxon>
        <taxon>Rubioideae</taxon>
        <taxon>Spermacoceae</taxon>
        <taxon>Hedyotis-Oldenlandia complex</taxon>
        <taxon>Oldenlandia</taxon>
    </lineage>
</organism>
<dbReference type="SMART" id="SM00225">
    <property type="entry name" value="BTB"/>
    <property type="match status" value="1"/>
</dbReference>
<dbReference type="PANTHER" id="PTHR32370">
    <property type="entry name" value="OS12G0117600 PROTEIN"/>
    <property type="match status" value="1"/>
</dbReference>
<evidence type="ECO:0000259" key="5">
    <source>
        <dbReference type="PROSITE" id="PS50097"/>
    </source>
</evidence>
<dbReference type="InterPro" id="IPR000210">
    <property type="entry name" value="BTB/POZ_dom"/>
</dbReference>
<dbReference type="AlphaFoldDB" id="A0AAV1DTQ0"/>